<dbReference type="OrthoDB" id="9790791at2"/>
<keyword evidence="2" id="KW-0902">Two-component regulatory system</keyword>
<dbReference type="PROSITE" id="PS50110">
    <property type="entry name" value="RESPONSE_REGULATORY"/>
    <property type="match status" value="1"/>
</dbReference>
<dbReference type="Gene3D" id="3.40.50.2300">
    <property type="match status" value="1"/>
</dbReference>
<organism evidence="5 6">
    <name type="scientific">Desulfotignum phosphitoxidans DSM 13687</name>
    <dbReference type="NCBI Taxonomy" id="1286635"/>
    <lineage>
        <taxon>Bacteria</taxon>
        <taxon>Pseudomonadati</taxon>
        <taxon>Thermodesulfobacteriota</taxon>
        <taxon>Desulfobacteria</taxon>
        <taxon>Desulfobacterales</taxon>
        <taxon>Desulfobacteraceae</taxon>
        <taxon>Desulfotignum</taxon>
    </lineage>
</organism>
<keyword evidence="1 3" id="KW-0597">Phosphoprotein</keyword>
<dbReference type="Proteomes" id="UP000014216">
    <property type="component" value="Unassembled WGS sequence"/>
</dbReference>
<reference evidence="5 6" key="1">
    <citation type="journal article" date="2013" name="Genome Announc.">
        <title>Draft Genome Sequence of Desulfotignum phosphitoxidans DSM 13687 Strain FiPS-3.</title>
        <authorList>
            <person name="Poehlein A."/>
            <person name="Daniel R."/>
            <person name="Simeonova D.D."/>
        </authorList>
    </citation>
    <scope>NUCLEOTIDE SEQUENCE [LARGE SCALE GENOMIC DNA]</scope>
    <source>
        <strain evidence="5 6">DSM 13687</strain>
    </source>
</reference>
<dbReference type="SMART" id="SM00448">
    <property type="entry name" value="REC"/>
    <property type="match status" value="1"/>
</dbReference>
<dbReference type="SUPFAM" id="SSF52172">
    <property type="entry name" value="CheY-like"/>
    <property type="match status" value="1"/>
</dbReference>
<gene>
    <name evidence="5" type="primary">divK</name>
    <name evidence="5" type="ORF">Dpo_16c00630</name>
</gene>
<dbReference type="InterPro" id="IPR001789">
    <property type="entry name" value="Sig_transdc_resp-reg_receiver"/>
</dbReference>
<evidence type="ECO:0000256" key="2">
    <source>
        <dbReference type="ARBA" id="ARBA00023012"/>
    </source>
</evidence>
<feature type="domain" description="Response regulatory" evidence="4">
    <location>
        <begin position="3"/>
        <end position="121"/>
    </location>
</feature>
<evidence type="ECO:0000256" key="1">
    <source>
        <dbReference type="ARBA" id="ARBA00022553"/>
    </source>
</evidence>
<dbReference type="RefSeq" id="WP_006968654.1">
    <property type="nucleotide sequence ID" value="NZ_APJX01000016.1"/>
</dbReference>
<evidence type="ECO:0000313" key="5">
    <source>
        <dbReference type="EMBL" id="EMS77410.1"/>
    </source>
</evidence>
<evidence type="ECO:0000256" key="3">
    <source>
        <dbReference type="PROSITE-ProRule" id="PRU00169"/>
    </source>
</evidence>
<dbReference type="PANTHER" id="PTHR45339">
    <property type="entry name" value="HYBRID SIGNAL TRANSDUCTION HISTIDINE KINASE J"/>
    <property type="match status" value="1"/>
</dbReference>
<dbReference type="PANTHER" id="PTHR45339:SF1">
    <property type="entry name" value="HYBRID SIGNAL TRANSDUCTION HISTIDINE KINASE J"/>
    <property type="match status" value="1"/>
</dbReference>
<sequence length="125" mass="13869">MKKILIIEDNEKNLKLFSIITRSLGYEILTAENGAKGVAIAKKEFPRLVLILMDIQMPVMDGITALNMLKSDQRTAGIPVIALTSFAMAGDRKRLLAEGFTGYISKPIDKNQFLKSVKKTIKVSK</sequence>
<dbReference type="GO" id="GO:0000160">
    <property type="term" value="P:phosphorelay signal transduction system"/>
    <property type="evidence" value="ECO:0007669"/>
    <property type="project" value="UniProtKB-KW"/>
</dbReference>
<keyword evidence="6" id="KW-1185">Reference proteome</keyword>
<dbReference type="AlphaFoldDB" id="S0FRS0"/>
<accession>S0FRS0</accession>
<protein>
    <submittedName>
        <fullName evidence="5">Polar-differentiation response regulator DivK</fullName>
    </submittedName>
</protein>
<feature type="modified residue" description="4-aspartylphosphate" evidence="3">
    <location>
        <position position="54"/>
    </location>
</feature>
<comment type="caution">
    <text evidence="5">The sequence shown here is derived from an EMBL/GenBank/DDBJ whole genome shotgun (WGS) entry which is preliminary data.</text>
</comment>
<dbReference type="EMBL" id="APJX01000016">
    <property type="protein sequence ID" value="EMS77410.1"/>
    <property type="molecule type" value="Genomic_DNA"/>
</dbReference>
<dbReference type="InterPro" id="IPR011006">
    <property type="entry name" value="CheY-like_superfamily"/>
</dbReference>
<evidence type="ECO:0000313" key="6">
    <source>
        <dbReference type="Proteomes" id="UP000014216"/>
    </source>
</evidence>
<name>S0FRS0_9BACT</name>
<evidence type="ECO:0000259" key="4">
    <source>
        <dbReference type="PROSITE" id="PS50110"/>
    </source>
</evidence>
<dbReference type="Pfam" id="PF00072">
    <property type="entry name" value="Response_reg"/>
    <property type="match status" value="1"/>
</dbReference>
<proteinExistence type="predicted"/>